<gene>
    <name evidence="2" type="ORF">AOC03_09270</name>
</gene>
<organism evidence="2 3">
    <name type="scientific">Psychrobacter urativorans</name>
    <dbReference type="NCBI Taxonomy" id="45610"/>
    <lineage>
        <taxon>Bacteria</taxon>
        <taxon>Pseudomonadati</taxon>
        <taxon>Pseudomonadota</taxon>
        <taxon>Gammaproteobacteria</taxon>
        <taxon>Moraxellales</taxon>
        <taxon>Moraxellaceae</taxon>
        <taxon>Psychrobacter</taxon>
    </lineage>
</organism>
<dbReference type="AlphaFoldDB" id="A0A0M4T386"/>
<evidence type="ECO:0000313" key="3">
    <source>
        <dbReference type="Proteomes" id="UP000059847"/>
    </source>
</evidence>
<dbReference type="STRING" id="45610.AOC03_09270"/>
<name>A0A0M4T386_9GAMM</name>
<feature type="chain" id="PRO_5005802259" evidence="1">
    <location>
        <begin position="24"/>
        <end position="142"/>
    </location>
</feature>
<evidence type="ECO:0000256" key="1">
    <source>
        <dbReference type="SAM" id="SignalP"/>
    </source>
</evidence>
<protein>
    <submittedName>
        <fullName evidence="2">Uncharacterized protein</fullName>
    </submittedName>
</protein>
<dbReference type="RefSeq" id="WP_062535351.1">
    <property type="nucleotide sequence ID" value="NZ_CP012678.1"/>
</dbReference>
<dbReference type="Proteomes" id="UP000059847">
    <property type="component" value="Chromosome"/>
</dbReference>
<dbReference type="EMBL" id="CP012678">
    <property type="protein sequence ID" value="ALF60202.1"/>
    <property type="molecule type" value="Genomic_DNA"/>
</dbReference>
<reference evidence="2 3" key="1">
    <citation type="submission" date="2015-09" db="EMBL/GenBank/DDBJ databases">
        <title>Complete genome of Psychrobacter urativorans R10.10B.</title>
        <authorList>
            <person name="See-Too W.S."/>
            <person name="Chan K.G."/>
        </authorList>
    </citation>
    <scope>NUCLEOTIDE SEQUENCE [LARGE SCALE GENOMIC DNA]</scope>
    <source>
        <strain evidence="2 3">R10.10B</strain>
    </source>
</reference>
<sequence length="142" mass="15990">MRTFRTQLFVVATLFIVAIPAYADDYLCSYSARISYADKHNSNGVSIANNYSNSTVAGILRQDRANFYVFNKKDREDEKDCIFHSKAARANMQKSIAAGSIPQYAKQIIVDENPLINVDVYSGHVDIKIIESSYTPPRSTIR</sequence>
<dbReference type="KEGG" id="pur:AOC03_09270"/>
<accession>A0A0M4T386</accession>
<evidence type="ECO:0000313" key="2">
    <source>
        <dbReference type="EMBL" id="ALF60202.1"/>
    </source>
</evidence>
<feature type="signal peptide" evidence="1">
    <location>
        <begin position="1"/>
        <end position="23"/>
    </location>
</feature>
<dbReference type="OrthoDB" id="8453064at2"/>
<keyword evidence="3" id="KW-1185">Reference proteome</keyword>
<proteinExistence type="predicted"/>
<keyword evidence="1" id="KW-0732">Signal</keyword>